<dbReference type="InterPro" id="IPR050979">
    <property type="entry name" value="LD-transpeptidase"/>
</dbReference>
<dbReference type="Gene3D" id="2.60.40.3710">
    <property type="match status" value="1"/>
</dbReference>
<evidence type="ECO:0000256" key="10">
    <source>
        <dbReference type="ARBA" id="ARBA00023315"/>
    </source>
</evidence>
<feature type="compositionally biased region" description="Basic and acidic residues" evidence="14">
    <location>
        <begin position="58"/>
        <end position="67"/>
    </location>
</feature>
<dbReference type="RefSeq" id="WP_069992789.1">
    <property type="nucleotide sequence ID" value="NZ_LJGV01000022.1"/>
</dbReference>
<evidence type="ECO:0000256" key="13">
    <source>
        <dbReference type="PROSITE-ProRule" id="PRU01373"/>
    </source>
</evidence>
<evidence type="ECO:0000256" key="1">
    <source>
        <dbReference type="ARBA" id="ARBA00004752"/>
    </source>
</evidence>
<evidence type="ECO:0000256" key="2">
    <source>
        <dbReference type="ARBA" id="ARBA00022475"/>
    </source>
</evidence>
<dbReference type="GO" id="GO:0005576">
    <property type="term" value="C:extracellular region"/>
    <property type="evidence" value="ECO:0007669"/>
    <property type="project" value="TreeGrafter"/>
</dbReference>
<dbReference type="Pfam" id="PF03734">
    <property type="entry name" value="YkuD"/>
    <property type="match status" value="1"/>
</dbReference>
<dbReference type="FunFam" id="2.40.440.10:FF:000005">
    <property type="entry name" value="L,D-transpeptidase 2"/>
    <property type="match status" value="1"/>
</dbReference>
<dbReference type="PATRIC" id="fig|943816.4.peg.4237"/>
<dbReference type="GO" id="GO:0018104">
    <property type="term" value="P:peptidoglycan-protein cross-linking"/>
    <property type="evidence" value="ECO:0007669"/>
    <property type="project" value="TreeGrafter"/>
</dbReference>
<feature type="domain" description="L,D-TPase catalytic" evidence="16">
    <location>
        <begin position="267"/>
        <end position="398"/>
    </location>
</feature>
<evidence type="ECO:0000256" key="8">
    <source>
        <dbReference type="ARBA" id="ARBA00023139"/>
    </source>
</evidence>
<dbReference type="Pfam" id="PF17964">
    <property type="entry name" value="Big_10"/>
    <property type="match status" value="1"/>
</dbReference>
<proteinExistence type="predicted"/>
<dbReference type="InterPro" id="IPR041280">
    <property type="entry name" value="Big_10"/>
</dbReference>
<evidence type="ECO:0000256" key="4">
    <source>
        <dbReference type="ARBA" id="ARBA00022729"/>
    </source>
</evidence>
<dbReference type="SUPFAM" id="SSF141523">
    <property type="entry name" value="L,D-transpeptidase catalytic domain-like"/>
    <property type="match status" value="1"/>
</dbReference>
<evidence type="ECO:0000256" key="12">
    <source>
        <dbReference type="ARBA" id="ARBA00060592"/>
    </source>
</evidence>
<keyword evidence="6 13" id="KW-0573">Peptidoglycan synthesis</keyword>
<keyword evidence="15" id="KW-1133">Transmembrane helix</keyword>
<keyword evidence="2" id="KW-1003">Cell membrane</keyword>
<comment type="pathway">
    <text evidence="12">Glycan biosynthesis.</text>
</comment>
<dbReference type="EMBL" id="LJGV01000022">
    <property type="protein sequence ID" value="OEV00255.1"/>
    <property type="molecule type" value="Genomic_DNA"/>
</dbReference>
<dbReference type="UniPathway" id="UPA00219"/>
<dbReference type="Gene3D" id="2.40.440.10">
    <property type="entry name" value="L,D-transpeptidase catalytic domain-like"/>
    <property type="match status" value="1"/>
</dbReference>
<feature type="transmembrane region" description="Helical" evidence="15">
    <location>
        <begin position="24"/>
        <end position="43"/>
    </location>
</feature>
<reference evidence="17 18" key="1">
    <citation type="journal article" date="2016" name="Front. Microbiol.">
        <title>Comparative Genomics Analysis of Streptomyces Species Reveals Their Adaptation to the Marine Environment and Their Diversity at the Genomic Level.</title>
        <authorList>
            <person name="Tian X."/>
            <person name="Zhang Z."/>
            <person name="Yang T."/>
            <person name="Chen M."/>
            <person name="Li J."/>
            <person name="Chen F."/>
            <person name="Yang J."/>
            <person name="Li W."/>
            <person name="Zhang B."/>
            <person name="Zhang Z."/>
            <person name="Wu J."/>
            <person name="Zhang C."/>
            <person name="Long L."/>
            <person name="Xiao J."/>
        </authorList>
    </citation>
    <scope>NUCLEOTIDE SEQUENCE [LARGE SCALE GENOMIC DNA]</scope>
    <source>
        <strain evidence="17 18">SCSIO M10379</strain>
    </source>
</reference>
<dbReference type="GO" id="GO:0016746">
    <property type="term" value="F:acyltransferase activity"/>
    <property type="evidence" value="ECO:0007669"/>
    <property type="project" value="UniProtKB-KW"/>
</dbReference>
<keyword evidence="9" id="KW-0449">Lipoprotein</keyword>
<dbReference type="GO" id="GO:0071555">
    <property type="term" value="P:cell wall organization"/>
    <property type="evidence" value="ECO:0007669"/>
    <property type="project" value="UniProtKB-UniRule"/>
</dbReference>
<evidence type="ECO:0000256" key="3">
    <source>
        <dbReference type="ARBA" id="ARBA00022679"/>
    </source>
</evidence>
<feature type="active site" description="Nucleophile" evidence="13">
    <location>
        <position position="366"/>
    </location>
</feature>
<protein>
    <recommendedName>
        <fullName evidence="16">L,D-TPase catalytic domain-containing protein</fullName>
    </recommendedName>
</protein>
<dbReference type="PANTHER" id="PTHR30582">
    <property type="entry name" value="L,D-TRANSPEPTIDASE"/>
    <property type="match status" value="1"/>
</dbReference>
<dbReference type="CDD" id="cd13432">
    <property type="entry name" value="LDT_IgD_like_2"/>
    <property type="match status" value="1"/>
</dbReference>
<evidence type="ECO:0000256" key="9">
    <source>
        <dbReference type="ARBA" id="ARBA00023288"/>
    </source>
</evidence>
<keyword evidence="4" id="KW-0732">Signal</keyword>
<feature type="region of interest" description="Disordered" evidence="14">
    <location>
        <begin position="51"/>
        <end position="71"/>
    </location>
</feature>
<dbReference type="FunFam" id="2.60.40.3780:FF:000001">
    <property type="entry name" value="L,D-transpeptidase 2"/>
    <property type="match status" value="1"/>
</dbReference>
<dbReference type="CDD" id="cd16913">
    <property type="entry name" value="YkuD_like"/>
    <property type="match status" value="1"/>
</dbReference>
<dbReference type="PROSITE" id="PS52029">
    <property type="entry name" value="LD_TPASE"/>
    <property type="match status" value="1"/>
</dbReference>
<dbReference type="AlphaFoldDB" id="A0A1E7K8J8"/>
<dbReference type="Proteomes" id="UP000175829">
    <property type="component" value="Unassembled WGS sequence"/>
</dbReference>
<accession>A0A1E7K8J8</accession>
<keyword evidence="10" id="KW-0012">Acyltransferase</keyword>
<evidence type="ECO:0000256" key="11">
    <source>
        <dbReference type="ARBA" id="ARBA00023316"/>
    </source>
</evidence>
<comment type="caution">
    <text evidence="17">The sequence shown here is derived from an EMBL/GenBank/DDBJ whole genome shotgun (WGS) entry which is preliminary data.</text>
</comment>
<evidence type="ECO:0000256" key="7">
    <source>
        <dbReference type="ARBA" id="ARBA00023136"/>
    </source>
</evidence>
<keyword evidence="3" id="KW-0808">Transferase</keyword>
<dbReference type="PANTHER" id="PTHR30582:SF2">
    <property type="entry name" value="L,D-TRANSPEPTIDASE YCIB-RELATED"/>
    <property type="match status" value="1"/>
</dbReference>
<keyword evidence="7 15" id="KW-0472">Membrane</keyword>
<keyword evidence="11 13" id="KW-0961">Cell wall biogenesis/degradation</keyword>
<evidence type="ECO:0000256" key="6">
    <source>
        <dbReference type="ARBA" id="ARBA00022984"/>
    </source>
</evidence>
<dbReference type="InterPro" id="IPR005490">
    <property type="entry name" value="LD_TPept_cat_dom"/>
</dbReference>
<dbReference type="GO" id="GO:0008360">
    <property type="term" value="P:regulation of cell shape"/>
    <property type="evidence" value="ECO:0007669"/>
    <property type="project" value="UniProtKB-UniRule"/>
</dbReference>
<evidence type="ECO:0000259" key="16">
    <source>
        <dbReference type="PROSITE" id="PS52029"/>
    </source>
</evidence>
<dbReference type="Gene3D" id="2.60.40.3780">
    <property type="match status" value="1"/>
</dbReference>
<comment type="pathway">
    <text evidence="1 13">Cell wall biogenesis; peptidoglycan biosynthesis.</text>
</comment>
<dbReference type="GO" id="GO:0071972">
    <property type="term" value="F:peptidoglycan L,D-transpeptidase activity"/>
    <property type="evidence" value="ECO:0007669"/>
    <property type="project" value="TreeGrafter"/>
</dbReference>
<keyword evidence="5 13" id="KW-0133">Cell shape</keyword>
<dbReference type="InterPro" id="IPR038063">
    <property type="entry name" value="Transpep_catalytic_dom"/>
</dbReference>
<sequence>MDLKTVAGDKFTWKAIRGDSRARIIGGSAVGFVVLLVVLLLTLTTCGGGGGTGARANSGDDDRKEPAKGPSEAVLTVAPKDGADDVKTSGVLQVQAAEGKLTKVTVQDSKGAKVEGKLAEGGTVWRPATHLAAGTKYTVDAVAEDSEGRAAAKHASFTTFVPQNTFVGYFTPENGDKVGAGMPFSINFNRPVAHREAVEKAISVSADPEVEVAGHWFGNQRLDFRPEKYWKAGTKVAVDLNLSGVEGAEGVYGTQRKTVRFTVGRQQVSVVDAKKKTMTVTRDGEKIKTFPISSGRPANPTYNGVMVISEKHEVTRMNGDTVGFGGEYDIKDVPHAMRLSTSGTFIHGNYWMAKSQFGQVNSSHGCVGLFDLRGGGANGTPGAWFFSHSMVGDVVEVENSQDDTIKPDNGLNGWNMSWEKWTAKQ</sequence>
<evidence type="ECO:0000313" key="18">
    <source>
        <dbReference type="Proteomes" id="UP000175829"/>
    </source>
</evidence>
<feature type="active site" description="Proton donor/acceptor" evidence="13">
    <location>
        <position position="347"/>
    </location>
</feature>
<evidence type="ECO:0000256" key="5">
    <source>
        <dbReference type="ARBA" id="ARBA00022960"/>
    </source>
</evidence>
<gene>
    <name evidence="17" type="ORF">AN217_23400</name>
</gene>
<keyword evidence="15" id="KW-0812">Transmembrane</keyword>
<name>A0A1E7K8J8_9ACTN</name>
<keyword evidence="8" id="KW-0564">Palmitate</keyword>
<evidence type="ECO:0000313" key="17">
    <source>
        <dbReference type="EMBL" id="OEV00255.1"/>
    </source>
</evidence>
<organism evidence="17 18">
    <name type="scientific">Streptomyces qinglanensis</name>
    <dbReference type="NCBI Taxonomy" id="943816"/>
    <lineage>
        <taxon>Bacteria</taxon>
        <taxon>Bacillati</taxon>
        <taxon>Actinomycetota</taxon>
        <taxon>Actinomycetes</taxon>
        <taxon>Kitasatosporales</taxon>
        <taxon>Streptomycetaceae</taxon>
        <taxon>Streptomyces</taxon>
    </lineage>
</organism>
<evidence type="ECO:0000256" key="14">
    <source>
        <dbReference type="SAM" id="MobiDB-lite"/>
    </source>
</evidence>
<evidence type="ECO:0000256" key="15">
    <source>
        <dbReference type="SAM" id="Phobius"/>
    </source>
</evidence>